<feature type="transmembrane region" description="Helical" evidence="1">
    <location>
        <begin position="72"/>
        <end position="90"/>
    </location>
</feature>
<evidence type="ECO:0000313" key="2">
    <source>
        <dbReference type="EMBL" id="GIZ52081.1"/>
    </source>
</evidence>
<reference evidence="2 3" key="1">
    <citation type="journal article" date="2022" name="Int. J. Syst. Evol. Microbiol.">
        <title>Noviherbaspirillum aridicola sp. nov., isolated from an arid soil in Pakistan.</title>
        <authorList>
            <person name="Khan I.U."/>
            <person name="Saqib M."/>
            <person name="Amin A."/>
            <person name="Hussain F."/>
            <person name="Li L."/>
            <person name="Liu Y.H."/>
            <person name="Fang B.Z."/>
            <person name="Ahmed I."/>
            <person name="Li W.J."/>
        </authorList>
    </citation>
    <scope>NUCLEOTIDE SEQUENCE [LARGE SCALE GENOMIC DNA]</scope>
    <source>
        <strain evidence="2 3">NCCP-691</strain>
    </source>
</reference>
<sequence length="99" mass="10138">MTGPLLIALSIVATLISLAATGPGWVLAVAAMLVGSLFHASVTRRAMACVLIISLTHALTTGPLSGADLPPLFLIGFVLAPFALAVLTLFQPRRTGSSQ</sequence>
<feature type="transmembrane region" description="Helical" evidence="1">
    <location>
        <begin position="6"/>
        <end position="34"/>
    </location>
</feature>
<evidence type="ECO:0000313" key="3">
    <source>
        <dbReference type="Proteomes" id="UP000887222"/>
    </source>
</evidence>
<dbReference type="Proteomes" id="UP000887222">
    <property type="component" value="Unassembled WGS sequence"/>
</dbReference>
<keyword evidence="1" id="KW-1133">Transmembrane helix</keyword>
<dbReference type="EMBL" id="BPMK01000008">
    <property type="protein sequence ID" value="GIZ52081.1"/>
    <property type="molecule type" value="Genomic_DNA"/>
</dbReference>
<keyword evidence="1" id="KW-0812">Transmembrane</keyword>
<dbReference type="RefSeq" id="WP_220808245.1">
    <property type="nucleotide sequence ID" value="NZ_BPMK01000008.1"/>
</dbReference>
<organism evidence="2 3">
    <name type="scientific">Noviherbaspirillum aridicola</name>
    <dbReference type="NCBI Taxonomy" id="2849687"/>
    <lineage>
        <taxon>Bacteria</taxon>
        <taxon>Pseudomonadati</taxon>
        <taxon>Pseudomonadota</taxon>
        <taxon>Betaproteobacteria</taxon>
        <taxon>Burkholderiales</taxon>
        <taxon>Oxalobacteraceae</taxon>
        <taxon>Noviherbaspirillum</taxon>
    </lineage>
</organism>
<proteinExistence type="predicted"/>
<comment type="caution">
    <text evidence="2">The sequence shown here is derived from an EMBL/GenBank/DDBJ whole genome shotgun (WGS) entry which is preliminary data.</text>
</comment>
<gene>
    <name evidence="2" type="ORF">NCCP691_20950</name>
</gene>
<name>A0ABQ4Q4G0_9BURK</name>
<accession>A0ABQ4Q4G0</accession>
<protein>
    <submittedName>
        <fullName evidence="2">Uncharacterized protein</fullName>
    </submittedName>
</protein>
<evidence type="ECO:0000256" key="1">
    <source>
        <dbReference type="SAM" id="Phobius"/>
    </source>
</evidence>
<keyword evidence="1" id="KW-0472">Membrane</keyword>
<keyword evidence="3" id="KW-1185">Reference proteome</keyword>